<dbReference type="STRING" id="1122142.SAMN02910414_01678"/>
<dbReference type="PANTHER" id="PTHR35529">
    <property type="entry name" value="MANGANESE EFFLUX PUMP MNTP-RELATED"/>
    <property type="match status" value="1"/>
</dbReference>
<feature type="transmembrane region" description="Helical" evidence="5">
    <location>
        <begin position="137"/>
        <end position="158"/>
    </location>
</feature>
<dbReference type="InterPro" id="IPR003810">
    <property type="entry name" value="Mntp/YtaF"/>
</dbReference>
<feature type="transmembrane region" description="Helical" evidence="5">
    <location>
        <begin position="112"/>
        <end position="131"/>
    </location>
</feature>
<evidence type="ECO:0000256" key="1">
    <source>
        <dbReference type="ARBA" id="ARBA00022475"/>
    </source>
</evidence>
<keyword evidence="1" id="KW-1003">Cell membrane</keyword>
<evidence type="ECO:0000313" key="7">
    <source>
        <dbReference type="Proteomes" id="UP000183918"/>
    </source>
</evidence>
<dbReference type="EMBL" id="FNPG01000019">
    <property type="protein sequence ID" value="SDY49156.1"/>
    <property type="molecule type" value="Genomic_DNA"/>
</dbReference>
<keyword evidence="3 5" id="KW-1133">Transmembrane helix</keyword>
<dbReference type="AlphaFoldDB" id="A0A1H3KAE8"/>
<feature type="transmembrane region" description="Helical" evidence="5">
    <location>
        <begin position="72"/>
        <end position="91"/>
    </location>
</feature>
<protein>
    <submittedName>
        <fullName evidence="6">Putative Mn2+ efflux pump MntP</fullName>
    </submittedName>
</protein>
<gene>
    <name evidence="6" type="ORF">SAMN02910414_01678</name>
</gene>
<name>A0A1H3KAE8_9FIRM</name>
<reference evidence="6 7" key="1">
    <citation type="submission" date="2016-10" db="EMBL/GenBank/DDBJ databases">
        <authorList>
            <person name="de Groot N.N."/>
        </authorList>
    </citation>
    <scope>NUCLEOTIDE SEQUENCE [LARGE SCALE GENOMIC DNA]</scope>
    <source>
        <strain evidence="6 7">DSM 14045</strain>
    </source>
</reference>
<dbReference type="Proteomes" id="UP000183918">
    <property type="component" value="Unassembled WGS sequence"/>
</dbReference>
<organism evidence="6 7">
    <name type="scientific">Lachnobacterium bovis DSM 14045</name>
    <dbReference type="NCBI Taxonomy" id="1122142"/>
    <lineage>
        <taxon>Bacteria</taxon>
        <taxon>Bacillati</taxon>
        <taxon>Bacillota</taxon>
        <taxon>Clostridia</taxon>
        <taxon>Lachnospirales</taxon>
        <taxon>Lachnospiraceae</taxon>
        <taxon>Lachnobacterium</taxon>
    </lineage>
</organism>
<feature type="transmembrane region" description="Helical" evidence="5">
    <location>
        <begin position="170"/>
        <end position="191"/>
    </location>
</feature>
<dbReference type="Pfam" id="PF02659">
    <property type="entry name" value="Mntp"/>
    <property type="match status" value="1"/>
</dbReference>
<keyword evidence="2 5" id="KW-0812">Transmembrane</keyword>
<evidence type="ECO:0000256" key="4">
    <source>
        <dbReference type="ARBA" id="ARBA00023136"/>
    </source>
</evidence>
<evidence type="ECO:0000256" key="5">
    <source>
        <dbReference type="SAM" id="Phobius"/>
    </source>
</evidence>
<evidence type="ECO:0000313" key="6">
    <source>
        <dbReference type="EMBL" id="SDY49156.1"/>
    </source>
</evidence>
<evidence type="ECO:0000256" key="3">
    <source>
        <dbReference type="ARBA" id="ARBA00022989"/>
    </source>
</evidence>
<dbReference type="RefSeq" id="WP_074718000.1">
    <property type="nucleotide sequence ID" value="NZ_FNPG01000019.1"/>
</dbReference>
<evidence type="ECO:0000256" key="2">
    <source>
        <dbReference type="ARBA" id="ARBA00022692"/>
    </source>
</evidence>
<accession>A0A1H3KAE8</accession>
<proteinExistence type="predicted"/>
<feature type="transmembrane region" description="Helical" evidence="5">
    <location>
        <begin position="36"/>
        <end position="60"/>
    </location>
</feature>
<dbReference type="OrthoDB" id="2065327at2"/>
<dbReference type="PANTHER" id="PTHR35529:SF2">
    <property type="entry name" value="SPORULATION PROTEIN YTAF-RELATED"/>
    <property type="match status" value="1"/>
</dbReference>
<keyword evidence="7" id="KW-1185">Reference proteome</keyword>
<keyword evidence="4 5" id="KW-0472">Membrane</keyword>
<feature type="transmembrane region" description="Helical" evidence="5">
    <location>
        <begin position="6"/>
        <end position="24"/>
    </location>
</feature>
<sequence>MTLVENLLIIIGLSLDVFAAMECQGSLVRKVDKKHLSLVTIIIVVAHLLALYLGYFLATLLSKNGDTSEEVFIGHILAIIILFGLGIRLIVKAIINEQINEHLEQHLGIKRFIPLTGLTGIYTLVAGFAFGFIGTTIWQLLIMLAVALVLFVVGGMYCGFRFGFESKRRAYVIGAILLIIAGIDMIIRLILNTGM</sequence>